<evidence type="ECO:0000313" key="3">
    <source>
        <dbReference type="EMBL" id="KAA9032298.1"/>
    </source>
</evidence>
<name>A0A5J5I860_9SPHN</name>
<protein>
    <submittedName>
        <fullName evidence="3">Uncharacterized protein</fullName>
    </submittedName>
</protein>
<dbReference type="AlphaFoldDB" id="A0A5J5I860"/>
<sequence>MPRIPQYGSPTVGPAQPVQARFRPADNSGGLFGAVATGLIKTGAAIGDYAQVRARIVAEEEETSAKEADNQLASFIQSAMDDPETGLRNKRGKDAKDAFEPTMKEIDRRRSELRGTLGTPIAQRAFDSVADQRMLSAQSLVSRHVAQEFDSWQDDTQAARIALSVSDAGTAYDDMAVADKHIATALGEIRKMGERKGWSPEMVAIESLKTESAARRLAGNRLSDVAPDLGEQYLKVYGARMEPGDVDAVQDQIRTRRTAEAAETRRMQAQARQEQREEAALVSEQARDVLDMIDNGHEVDATSLGKLASRLDQLDKPVLALRLRSAGEVQTFTSEARQWRPDQLQGWLNQQRGEKGQRTPVQAARIDAGEQLLGKMRARLKSDPLSWAAEAGVAQLAPVDYRDARSMQARIKTSLAVSERYGTQPTFLTDEEATLMAGQIAKANPQQKSKIAENIVTGFGRYGRDVLGSISGADPIFAHAGGLAATVPGGKDTAERIFAGQQAWKDKAVAIPSLDAFQAAPGLGSALAFTPKTRGALFKSAQAIYASEAVAAGLDPKFVDPDTWGKALNRAAGATYGRDGSRVGGLGSYRGNNIILPPGVAPEEFGTLMGRINGDDLKAIGAKPTYGNGKPVDLETLRSGYLFDAGSGRYSVALDKRGTQFLRGPKGQFILDMNALVPRLRGRAPQGVLQQVGDWLGF</sequence>
<evidence type="ECO:0000313" key="5">
    <source>
        <dbReference type="Proteomes" id="UP000326364"/>
    </source>
</evidence>
<dbReference type="Proteomes" id="UP000325933">
    <property type="component" value="Unassembled WGS sequence"/>
</dbReference>
<dbReference type="RefSeq" id="WP_150424994.1">
    <property type="nucleotide sequence ID" value="NZ_VYQA01000003.1"/>
</dbReference>
<evidence type="ECO:0000256" key="1">
    <source>
        <dbReference type="SAM" id="MobiDB-lite"/>
    </source>
</evidence>
<feature type="region of interest" description="Disordered" evidence="1">
    <location>
        <begin position="77"/>
        <end position="98"/>
    </location>
</feature>
<proteinExistence type="predicted"/>
<organism evidence="3 4">
    <name type="scientific">Sphingobium limneticum</name>
    <dbReference type="NCBI Taxonomy" id="1007511"/>
    <lineage>
        <taxon>Bacteria</taxon>
        <taxon>Pseudomonadati</taxon>
        <taxon>Pseudomonadota</taxon>
        <taxon>Alphaproteobacteria</taxon>
        <taxon>Sphingomonadales</taxon>
        <taxon>Sphingomonadaceae</taxon>
        <taxon>Sphingobium</taxon>
    </lineage>
</organism>
<comment type="caution">
    <text evidence="3">The sequence shown here is derived from an EMBL/GenBank/DDBJ whole genome shotgun (WGS) entry which is preliminary data.</text>
</comment>
<evidence type="ECO:0000313" key="4">
    <source>
        <dbReference type="Proteomes" id="UP000325933"/>
    </source>
</evidence>
<dbReference type="EMBL" id="VYQA01000003">
    <property type="protein sequence ID" value="KAA9032298.1"/>
    <property type="molecule type" value="Genomic_DNA"/>
</dbReference>
<dbReference type="Proteomes" id="UP000326364">
    <property type="component" value="Unassembled WGS sequence"/>
</dbReference>
<evidence type="ECO:0000313" key="2">
    <source>
        <dbReference type="EMBL" id="KAA9019840.1"/>
    </source>
</evidence>
<accession>A0A5J5I860</accession>
<gene>
    <name evidence="3" type="ORF">F4U95_06290</name>
    <name evidence="2" type="ORF">F4U96_06290</name>
</gene>
<keyword evidence="5" id="KW-1185">Reference proteome</keyword>
<dbReference type="EMBL" id="VYQB01000003">
    <property type="protein sequence ID" value="KAA9019840.1"/>
    <property type="molecule type" value="Genomic_DNA"/>
</dbReference>
<reference evidence="4 5" key="1">
    <citation type="submission" date="2019-09" db="EMBL/GenBank/DDBJ databases">
        <authorList>
            <person name="Feng G."/>
        </authorList>
    </citation>
    <scope>NUCLEOTIDE SEQUENCE [LARGE SCALE GENOMIC DNA]</scope>
    <source>
        <strain evidence="3 4">KACC 19283</strain>
        <strain evidence="2 5">KACC 19284</strain>
    </source>
</reference>